<evidence type="ECO:0000313" key="2">
    <source>
        <dbReference type="Proteomes" id="UP000183832"/>
    </source>
</evidence>
<dbReference type="Proteomes" id="UP000183832">
    <property type="component" value="Unassembled WGS sequence"/>
</dbReference>
<evidence type="ECO:0000313" key="1">
    <source>
        <dbReference type="EMBL" id="CRL01327.1"/>
    </source>
</evidence>
<sequence>MYKCPLYSGTSLNRWLKVHQLIEAIFHTNSIQGDKKISVYQGLSVYRSSTVLPFVSRDNFLSHLMFNIWCGGLPC</sequence>
<keyword evidence="2" id="KW-1185">Reference proteome</keyword>
<dbReference type="EMBL" id="CVRI01000055">
    <property type="protein sequence ID" value="CRL01327.1"/>
    <property type="molecule type" value="Genomic_DNA"/>
</dbReference>
<organism evidence="1 2">
    <name type="scientific">Clunio marinus</name>
    <dbReference type="NCBI Taxonomy" id="568069"/>
    <lineage>
        <taxon>Eukaryota</taxon>
        <taxon>Metazoa</taxon>
        <taxon>Ecdysozoa</taxon>
        <taxon>Arthropoda</taxon>
        <taxon>Hexapoda</taxon>
        <taxon>Insecta</taxon>
        <taxon>Pterygota</taxon>
        <taxon>Neoptera</taxon>
        <taxon>Endopterygota</taxon>
        <taxon>Diptera</taxon>
        <taxon>Nematocera</taxon>
        <taxon>Chironomoidea</taxon>
        <taxon>Chironomidae</taxon>
        <taxon>Clunio</taxon>
    </lineage>
</organism>
<reference evidence="1 2" key="1">
    <citation type="submission" date="2015-04" db="EMBL/GenBank/DDBJ databases">
        <authorList>
            <person name="Syromyatnikov M.Y."/>
            <person name="Popov V.N."/>
        </authorList>
    </citation>
    <scope>NUCLEOTIDE SEQUENCE [LARGE SCALE GENOMIC DNA]</scope>
</reference>
<protein>
    <submittedName>
        <fullName evidence="1">CLUMA_CG014612, isoform A</fullName>
    </submittedName>
</protein>
<name>A0A1J1IM54_9DIPT</name>
<proteinExistence type="predicted"/>
<dbReference type="AlphaFoldDB" id="A0A1J1IM54"/>
<gene>
    <name evidence="1" type="ORF">CLUMA_CG014612</name>
</gene>
<accession>A0A1J1IM54</accession>